<dbReference type="Pfam" id="PF00157">
    <property type="entry name" value="Pou"/>
    <property type="match status" value="1"/>
</dbReference>
<dbReference type="PROSITE" id="PS51179">
    <property type="entry name" value="POU_3"/>
    <property type="match status" value="1"/>
</dbReference>
<feature type="domain" description="POU-specific" evidence="5">
    <location>
        <begin position="203"/>
        <end position="236"/>
    </location>
</feature>
<dbReference type="AlphaFoldDB" id="A0AAV4NEE8"/>
<dbReference type="InterPro" id="IPR010982">
    <property type="entry name" value="Lambda_DNA-bd_dom_sf"/>
</dbReference>
<sequence length="302" mass="33873">MRPQLKHDVTKKRALPPEKEASNKLSGSSSSGDGESQPQKNDFPTRHAFPPDLASELNIILKDISLQIHQKLEEQFGSNIFPSLENNLLPRQPESFGKHIPGNGHTPRNVHLKHEMIYGPHPSMNATHPAHVDSLEIMEPLCSPSLPPVPPESTNGHMRATFYPHSMNTMTPQQTIHNTHNIHANHHVYRGGLPSHTFERMQNDELDPRDLEAFAERFKQRRIKLGVTQADVGRALKQHASSETCAPFVVEAAECQARGKKRDTPFVLPPGDKKRKRTSIAALEKRSLRPTLQYSRGQVGTK</sequence>
<dbReference type="EMBL" id="BPLR01003282">
    <property type="protein sequence ID" value="GIX83023.1"/>
    <property type="molecule type" value="Genomic_DNA"/>
</dbReference>
<dbReference type="GO" id="GO:0000978">
    <property type="term" value="F:RNA polymerase II cis-regulatory region sequence-specific DNA binding"/>
    <property type="evidence" value="ECO:0007669"/>
    <property type="project" value="TreeGrafter"/>
</dbReference>
<evidence type="ECO:0000256" key="4">
    <source>
        <dbReference type="SAM" id="MobiDB-lite"/>
    </source>
</evidence>
<keyword evidence="3" id="KW-0539">Nucleus</keyword>
<accession>A0AAV4NEE8</accession>
<keyword evidence="1" id="KW-0238">DNA-binding</keyword>
<dbReference type="GO" id="GO:0000981">
    <property type="term" value="F:DNA-binding transcription factor activity, RNA polymerase II-specific"/>
    <property type="evidence" value="ECO:0007669"/>
    <property type="project" value="TreeGrafter"/>
</dbReference>
<keyword evidence="7" id="KW-1185">Reference proteome</keyword>
<name>A0AAV4NEE8_CAEEX</name>
<reference evidence="6 7" key="1">
    <citation type="submission" date="2021-06" db="EMBL/GenBank/DDBJ databases">
        <title>Caerostris extrusa draft genome.</title>
        <authorList>
            <person name="Kono N."/>
            <person name="Arakawa K."/>
        </authorList>
    </citation>
    <scope>NUCLEOTIDE SEQUENCE [LARGE SCALE GENOMIC DNA]</scope>
</reference>
<evidence type="ECO:0000313" key="7">
    <source>
        <dbReference type="Proteomes" id="UP001054945"/>
    </source>
</evidence>
<protein>
    <submittedName>
        <fullName evidence="6">POU domain protein</fullName>
    </submittedName>
</protein>
<feature type="region of interest" description="Disordered" evidence="4">
    <location>
        <begin position="261"/>
        <end position="302"/>
    </location>
</feature>
<evidence type="ECO:0000259" key="5">
    <source>
        <dbReference type="PROSITE" id="PS51179"/>
    </source>
</evidence>
<feature type="region of interest" description="Disordered" evidence="4">
    <location>
        <begin position="1"/>
        <end position="50"/>
    </location>
</feature>
<dbReference type="PANTHER" id="PTHR11636:SF70">
    <property type="entry name" value="INHIBITORY POU PROTEIN"/>
    <property type="match status" value="1"/>
</dbReference>
<evidence type="ECO:0000256" key="1">
    <source>
        <dbReference type="ARBA" id="ARBA00023125"/>
    </source>
</evidence>
<dbReference type="Proteomes" id="UP001054945">
    <property type="component" value="Unassembled WGS sequence"/>
</dbReference>
<comment type="caution">
    <text evidence="6">The sequence shown here is derived from an EMBL/GenBank/DDBJ whole genome shotgun (WGS) entry which is preliminary data.</text>
</comment>
<evidence type="ECO:0000313" key="6">
    <source>
        <dbReference type="EMBL" id="GIX83023.1"/>
    </source>
</evidence>
<dbReference type="Gene3D" id="1.10.260.40">
    <property type="entry name" value="lambda repressor-like DNA-binding domains"/>
    <property type="match status" value="1"/>
</dbReference>
<evidence type="ECO:0000256" key="3">
    <source>
        <dbReference type="ARBA" id="ARBA00023242"/>
    </source>
</evidence>
<proteinExistence type="predicted"/>
<evidence type="ECO:0000256" key="2">
    <source>
        <dbReference type="ARBA" id="ARBA00023155"/>
    </source>
</evidence>
<feature type="compositionally biased region" description="Low complexity" evidence="4">
    <location>
        <begin position="26"/>
        <end position="36"/>
    </location>
</feature>
<gene>
    <name evidence="6" type="primary">acj6_0</name>
    <name evidence="6" type="ORF">CEXT_333431</name>
</gene>
<dbReference type="InterPro" id="IPR000327">
    <property type="entry name" value="POU_dom"/>
</dbReference>
<dbReference type="PROSITE" id="PS00035">
    <property type="entry name" value="POU_1"/>
    <property type="match status" value="1"/>
</dbReference>
<dbReference type="PANTHER" id="PTHR11636">
    <property type="entry name" value="POU DOMAIN"/>
    <property type="match status" value="1"/>
</dbReference>
<keyword evidence="2" id="KW-0371">Homeobox</keyword>
<dbReference type="SMART" id="SM00352">
    <property type="entry name" value="POU"/>
    <property type="match status" value="1"/>
</dbReference>
<dbReference type="SUPFAM" id="SSF47413">
    <property type="entry name" value="lambda repressor-like DNA-binding domains"/>
    <property type="match status" value="1"/>
</dbReference>
<dbReference type="InterPro" id="IPR050255">
    <property type="entry name" value="POU_domain_TF"/>
</dbReference>
<feature type="compositionally biased region" description="Polar residues" evidence="4">
    <location>
        <begin position="290"/>
        <end position="302"/>
    </location>
</feature>
<organism evidence="6 7">
    <name type="scientific">Caerostris extrusa</name>
    <name type="common">Bark spider</name>
    <name type="synonym">Caerostris bankana</name>
    <dbReference type="NCBI Taxonomy" id="172846"/>
    <lineage>
        <taxon>Eukaryota</taxon>
        <taxon>Metazoa</taxon>
        <taxon>Ecdysozoa</taxon>
        <taxon>Arthropoda</taxon>
        <taxon>Chelicerata</taxon>
        <taxon>Arachnida</taxon>
        <taxon>Araneae</taxon>
        <taxon>Araneomorphae</taxon>
        <taxon>Entelegynae</taxon>
        <taxon>Araneoidea</taxon>
        <taxon>Araneidae</taxon>
        <taxon>Caerostris</taxon>
    </lineage>
</organism>